<dbReference type="EMBL" id="CP009285">
    <property type="protein sequence ID" value="AIQ61219.1"/>
    <property type="molecule type" value="Genomic_DNA"/>
</dbReference>
<proteinExistence type="predicted"/>
<dbReference type="Pfam" id="PF13122">
    <property type="entry name" value="DUF3977"/>
    <property type="match status" value="1"/>
</dbReference>
<dbReference type="OrthoDB" id="2925496at2"/>
<protein>
    <recommendedName>
        <fullName evidence="3">DUF3977 domain-containing protein</fullName>
    </recommendedName>
</protein>
<gene>
    <name evidence="1" type="ORF">PBOR_33210</name>
</gene>
<keyword evidence="2" id="KW-1185">Reference proteome</keyword>
<dbReference type="AlphaFoldDB" id="A0A089MXT6"/>
<dbReference type="Proteomes" id="UP000029518">
    <property type="component" value="Chromosome"/>
</dbReference>
<accession>A0A089MXT6</accession>
<evidence type="ECO:0000313" key="1">
    <source>
        <dbReference type="EMBL" id="AIQ61219.1"/>
    </source>
</evidence>
<organism evidence="1 2">
    <name type="scientific">Paenibacillus borealis</name>
    <dbReference type="NCBI Taxonomy" id="160799"/>
    <lineage>
        <taxon>Bacteria</taxon>
        <taxon>Bacillati</taxon>
        <taxon>Bacillota</taxon>
        <taxon>Bacilli</taxon>
        <taxon>Bacillales</taxon>
        <taxon>Paenibacillaceae</taxon>
        <taxon>Paenibacillus</taxon>
    </lineage>
</organism>
<dbReference type="InterPro" id="IPR025009">
    <property type="entry name" value="DUF3977"/>
</dbReference>
<evidence type="ECO:0008006" key="3">
    <source>
        <dbReference type="Google" id="ProtNLM"/>
    </source>
</evidence>
<dbReference type="RefSeq" id="WP_042217988.1">
    <property type="nucleotide sequence ID" value="NZ_CP009285.1"/>
</dbReference>
<dbReference type="KEGG" id="pbd:PBOR_33210"/>
<evidence type="ECO:0000313" key="2">
    <source>
        <dbReference type="Proteomes" id="UP000029518"/>
    </source>
</evidence>
<reference evidence="1" key="1">
    <citation type="submission" date="2014-08" db="EMBL/GenBank/DDBJ databases">
        <title>Comparative genomics of the Paenibacillus odorifer group.</title>
        <authorList>
            <person name="den Bakker H.C."/>
            <person name="Tsai Y.-C.Y.-C."/>
            <person name="Martin N."/>
            <person name="Korlach J."/>
            <person name="Wiedmann M."/>
        </authorList>
    </citation>
    <scope>NUCLEOTIDE SEQUENCE [LARGE SCALE GENOMIC DNA]</scope>
    <source>
        <strain evidence="1">DSM 13188</strain>
    </source>
</reference>
<dbReference type="HOGENOM" id="CLU_2566572_0_0_9"/>
<sequence length="79" mass="9307">MKYIEFGIGNTWFVRTETEKPDGTETEAPGIIGPIKFRSLYLRLWIRRTVWILDSQDGFKRNSKTRSQFKIILGIRSEL</sequence>
<name>A0A089MXT6_PAEBO</name>